<dbReference type="OrthoDB" id="5243838at2"/>
<dbReference type="RefSeq" id="WP_159458044.1">
    <property type="nucleotide sequence ID" value="NZ_FWFG01000092.1"/>
</dbReference>
<dbReference type="SUPFAM" id="SSF53448">
    <property type="entry name" value="Nucleotide-diphospho-sugar transferases"/>
    <property type="match status" value="1"/>
</dbReference>
<gene>
    <name evidence="2" type="ORF">FM110_10275</name>
</gene>
<dbReference type="PANTHER" id="PTHR43685">
    <property type="entry name" value="GLYCOSYLTRANSFERASE"/>
    <property type="match status" value="1"/>
</dbReference>
<name>A0A1X6X494_9MICO</name>
<feature type="domain" description="Glycosyltransferase 2-like" evidence="1">
    <location>
        <begin position="11"/>
        <end position="171"/>
    </location>
</feature>
<dbReference type="AlphaFoldDB" id="A0A1X6X494"/>
<dbReference type="Gene3D" id="3.90.550.10">
    <property type="entry name" value="Spore Coat Polysaccharide Biosynthesis Protein SpsA, Chain A"/>
    <property type="match status" value="1"/>
</dbReference>
<sequence>MTPAPERPVASVVIAVFDGTATLPAQLAALAAQEDAPPFEVLVMDNNSTDDLAGTIAPFLGEKVRILPARAHQGQCYARNLGALLARGEHVLFCDQDDVVSPTWVRALTDELDAASVLATGPMELARLNAEEVWRPDPGEDAPSLLRPYPVQGYLPFVYGSNLGMRREDFIALGGFDNSYRGGDEDTDISWRAQEAGHPIAVSEDAVVHYRLRSGARALFRQHRGYARTRTITVLRTQGTRPLRGMSLKWTLGHLALAPRDWLRVRGTHAGRLEWARRTGGLVGNLEGQLRYRGGRTPEPELIDRARPEALEHRAAAARTGGAPDVQG</sequence>
<dbReference type="Proteomes" id="UP000195981">
    <property type="component" value="Unassembled WGS sequence"/>
</dbReference>
<dbReference type="GO" id="GO:0016740">
    <property type="term" value="F:transferase activity"/>
    <property type="evidence" value="ECO:0007669"/>
    <property type="project" value="UniProtKB-KW"/>
</dbReference>
<dbReference type="EMBL" id="FWFG01000092">
    <property type="protein sequence ID" value="SLM93702.1"/>
    <property type="molecule type" value="Genomic_DNA"/>
</dbReference>
<keyword evidence="3" id="KW-1185">Reference proteome</keyword>
<dbReference type="InterPro" id="IPR029044">
    <property type="entry name" value="Nucleotide-diphossugar_trans"/>
</dbReference>
<dbReference type="InterPro" id="IPR001173">
    <property type="entry name" value="Glyco_trans_2-like"/>
</dbReference>
<evidence type="ECO:0000259" key="1">
    <source>
        <dbReference type="Pfam" id="PF00535"/>
    </source>
</evidence>
<dbReference type="Pfam" id="PF00535">
    <property type="entry name" value="Glycos_transf_2"/>
    <property type="match status" value="1"/>
</dbReference>
<organism evidence="2 3">
    <name type="scientific">Brachybacterium nesterenkovii</name>
    <dbReference type="NCBI Taxonomy" id="47847"/>
    <lineage>
        <taxon>Bacteria</taxon>
        <taxon>Bacillati</taxon>
        <taxon>Actinomycetota</taxon>
        <taxon>Actinomycetes</taxon>
        <taxon>Micrococcales</taxon>
        <taxon>Dermabacteraceae</taxon>
        <taxon>Brachybacterium</taxon>
    </lineage>
</organism>
<evidence type="ECO:0000313" key="2">
    <source>
        <dbReference type="EMBL" id="SLM93702.1"/>
    </source>
</evidence>
<proteinExistence type="predicted"/>
<accession>A0A1X6X494</accession>
<evidence type="ECO:0000313" key="3">
    <source>
        <dbReference type="Proteomes" id="UP000195981"/>
    </source>
</evidence>
<reference evidence="2 3" key="1">
    <citation type="submission" date="2017-02" db="EMBL/GenBank/DDBJ databases">
        <authorList>
            <person name="Peterson S.W."/>
        </authorList>
    </citation>
    <scope>NUCLEOTIDE SEQUENCE [LARGE SCALE GENOMIC DNA]</scope>
    <source>
        <strain evidence="2 3">CIP104813</strain>
    </source>
</reference>
<dbReference type="PANTHER" id="PTHR43685:SF12">
    <property type="entry name" value="GLYCOSYL TRANSFERASE FAMILY 2"/>
    <property type="match status" value="1"/>
</dbReference>
<protein>
    <submittedName>
        <fullName evidence="2">Glycosyl transferase, family 2</fullName>
    </submittedName>
</protein>
<dbReference type="InterPro" id="IPR050834">
    <property type="entry name" value="Glycosyltransf_2"/>
</dbReference>
<keyword evidence="2" id="KW-0808">Transferase</keyword>